<keyword evidence="2" id="KW-1003">Cell membrane</keyword>
<keyword evidence="5 6" id="KW-0472">Membrane</keyword>
<evidence type="ECO:0000256" key="6">
    <source>
        <dbReference type="SAM" id="Phobius"/>
    </source>
</evidence>
<dbReference type="RefSeq" id="WP_097039367.1">
    <property type="nucleotide sequence ID" value="NZ_OBEK01000001.1"/>
</dbReference>
<proteinExistence type="predicted"/>
<keyword evidence="3 6" id="KW-0812">Transmembrane</keyword>
<dbReference type="InterPro" id="IPR002797">
    <property type="entry name" value="Polysacc_synth"/>
</dbReference>
<protein>
    <submittedName>
        <fullName evidence="7">Membrane protein involved in the export of O-antigen and teichoic acid</fullName>
    </submittedName>
</protein>
<feature type="transmembrane region" description="Helical" evidence="6">
    <location>
        <begin position="122"/>
        <end position="143"/>
    </location>
</feature>
<gene>
    <name evidence="7" type="ORF">SAMN05421503_0764</name>
</gene>
<feature type="transmembrane region" description="Helical" evidence="6">
    <location>
        <begin position="460"/>
        <end position="482"/>
    </location>
</feature>
<evidence type="ECO:0000256" key="4">
    <source>
        <dbReference type="ARBA" id="ARBA00022989"/>
    </source>
</evidence>
<dbReference type="EMBL" id="OBEK01000001">
    <property type="protein sequence ID" value="SNZ04788.1"/>
    <property type="molecule type" value="Genomic_DNA"/>
</dbReference>
<feature type="transmembrane region" description="Helical" evidence="6">
    <location>
        <begin position="341"/>
        <end position="364"/>
    </location>
</feature>
<keyword evidence="8" id="KW-1185">Reference proteome</keyword>
<feature type="transmembrane region" description="Helical" evidence="6">
    <location>
        <begin position="371"/>
        <end position="391"/>
    </location>
</feature>
<evidence type="ECO:0000256" key="1">
    <source>
        <dbReference type="ARBA" id="ARBA00004651"/>
    </source>
</evidence>
<feature type="transmembrane region" description="Helical" evidence="6">
    <location>
        <begin position="397"/>
        <end position="422"/>
    </location>
</feature>
<evidence type="ECO:0000313" key="7">
    <source>
        <dbReference type="EMBL" id="SNZ04788.1"/>
    </source>
</evidence>
<dbReference type="GO" id="GO:0005886">
    <property type="term" value="C:plasma membrane"/>
    <property type="evidence" value="ECO:0007669"/>
    <property type="project" value="UniProtKB-SubCell"/>
</dbReference>
<feature type="transmembrane region" description="Helical" evidence="6">
    <location>
        <begin position="84"/>
        <end position="102"/>
    </location>
</feature>
<evidence type="ECO:0000313" key="8">
    <source>
        <dbReference type="Proteomes" id="UP000219356"/>
    </source>
</evidence>
<dbReference type="InterPro" id="IPR050833">
    <property type="entry name" value="Poly_Biosynth_Transport"/>
</dbReference>
<dbReference type="Pfam" id="PF01943">
    <property type="entry name" value="Polysacc_synt"/>
    <property type="match status" value="1"/>
</dbReference>
<feature type="transmembrane region" description="Helical" evidence="6">
    <location>
        <begin position="155"/>
        <end position="176"/>
    </location>
</feature>
<comment type="subcellular location">
    <subcellularLocation>
        <location evidence="1">Cell membrane</location>
        <topology evidence="1">Multi-pass membrane protein</topology>
    </subcellularLocation>
</comment>
<name>A0A285N653_9BACI</name>
<evidence type="ECO:0000256" key="5">
    <source>
        <dbReference type="ARBA" id="ARBA00023136"/>
    </source>
</evidence>
<feature type="transmembrane region" description="Helical" evidence="6">
    <location>
        <begin position="38"/>
        <end position="63"/>
    </location>
</feature>
<accession>A0A285N653</accession>
<feature type="transmembrane region" description="Helical" evidence="6">
    <location>
        <begin position="434"/>
        <end position="454"/>
    </location>
</feature>
<organism evidence="7 8">
    <name type="scientific">Terribacillus aidingensis</name>
    <dbReference type="NCBI Taxonomy" id="586416"/>
    <lineage>
        <taxon>Bacteria</taxon>
        <taxon>Bacillati</taxon>
        <taxon>Bacillota</taxon>
        <taxon>Bacilli</taxon>
        <taxon>Bacillales</taxon>
        <taxon>Bacillaceae</taxon>
        <taxon>Terribacillus</taxon>
    </lineage>
</organism>
<dbReference type="AlphaFoldDB" id="A0A285N653"/>
<sequence length="501" mass="56312">MSKLKLGAILSYISLFVNLSIALLYTPFLLRTLTQQEYGLYTLIGPILAYFNVFDMGLGNAVVRYVSRNRAIGDKNQEARINTIFLLLYILIGIVVATIGIIMNSYVDRIFGDSFSEKELSILKGMITLLIMNFAVSFPLAIFSSIMQAYEKFAYLKTLSIIRYLALPLFTVPGLLLGYGPLFVVTATVVINIVCLSIVSIYCFKFLQTRFILGKLNFKLTGEITIFSLFIFLNVIVDLIYWNSGQFVLGSVSSTMAVAIFGVSIQFVKLYMMFSSSISGLFLPRISMMIANKVSEKDLSKLMTKIGRLQFYILGFLLSGFLLYGSSFIKVWAGQEYTEAYILAIIIMIPLTAPLIQNVGIVILQAKNLHSFRAIVTLLTAFFCILGAYLLSSKYGAIGISIALGVTLLIGNTIIMNLYYNIKLKLNMVLFWKNIMKISFIIVVNMIIPTLLLFSMEESIISILLQITLFSLSYILMIYFFAFNSFEKGLIRNVINKLPFM</sequence>
<keyword evidence="4 6" id="KW-1133">Transmembrane helix</keyword>
<evidence type="ECO:0000256" key="3">
    <source>
        <dbReference type="ARBA" id="ARBA00022692"/>
    </source>
</evidence>
<feature type="transmembrane region" description="Helical" evidence="6">
    <location>
        <begin position="309"/>
        <end position="329"/>
    </location>
</feature>
<dbReference type="PANTHER" id="PTHR30250">
    <property type="entry name" value="PST FAMILY PREDICTED COLANIC ACID TRANSPORTER"/>
    <property type="match status" value="1"/>
</dbReference>
<dbReference type="OrthoDB" id="5751261at2"/>
<feature type="transmembrane region" description="Helical" evidence="6">
    <location>
        <begin position="248"/>
        <end position="268"/>
    </location>
</feature>
<feature type="transmembrane region" description="Helical" evidence="6">
    <location>
        <begin position="182"/>
        <end position="204"/>
    </location>
</feature>
<reference evidence="8" key="1">
    <citation type="submission" date="2017-09" db="EMBL/GenBank/DDBJ databases">
        <authorList>
            <person name="Varghese N."/>
            <person name="Submissions S."/>
        </authorList>
    </citation>
    <scope>NUCLEOTIDE SEQUENCE [LARGE SCALE GENOMIC DNA]</scope>
    <source>
        <strain evidence="8">CGMCC 1.8913</strain>
    </source>
</reference>
<feature type="transmembrane region" description="Helical" evidence="6">
    <location>
        <begin position="224"/>
        <end position="242"/>
    </location>
</feature>
<dbReference type="PANTHER" id="PTHR30250:SF26">
    <property type="entry name" value="PSMA PROTEIN"/>
    <property type="match status" value="1"/>
</dbReference>
<evidence type="ECO:0000256" key="2">
    <source>
        <dbReference type="ARBA" id="ARBA00022475"/>
    </source>
</evidence>
<dbReference type="Proteomes" id="UP000219356">
    <property type="component" value="Unassembled WGS sequence"/>
</dbReference>